<dbReference type="SUPFAM" id="SSF53850">
    <property type="entry name" value="Periplasmic binding protein-like II"/>
    <property type="match status" value="1"/>
</dbReference>
<evidence type="ECO:0000313" key="10">
    <source>
        <dbReference type="EMBL" id="MUH72432.1"/>
    </source>
</evidence>
<dbReference type="InterPro" id="IPR023346">
    <property type="entry name" value="Lysozyme-like_dom_sf"/>
</dbReference>
<name>A0A6N8FCF6_9GAMM</name>
<feature type="domain" description="Solute-binding protein family 3/N-terminal" evidence="9">
    <location>
        <begin position="49"/>
        <end position="272"/>
    </location>
</feature>
<dbReference type="HAMAP" id="MF_02016">
    <property type="entry name" value="MltF"/>
    <property type="match status" value="1"/>
</dbReference>
<dbReference type="Gene3D" id="3.40.190.10">
    <property type="entry name" value="Periplasmic binding protein-like II"/>
    <property type="match status" value="2"/>
</dbReference>
<dbReference type="GO" id="GO:0008933">
    <property type="term" value="F:peptidoglycan lytic transglycosylase activity"/>
    <property type="evidence" value="ECO:0007669"/>
    <property type="project" value="UniProtKB-UniRule"/>
</dbReference>
<dbReference type="EMBL" id="WOCD01000003">
    <property type="protein sequence ID" value="MUH72432.1"/>
    <property type="molecule type" value="Genomic_DNA"/>
</dbReference>
<comment type="similarity">
    <text evidence="7">In the N-terminal section; belongs to the bacterial solute-binding protein 3 family.</text>
</comment>
<dbReference type="Gene3D" id="1.10.530.10">
    <property type="match status" value="1"/>
</dbReference>
<evidence type="ECO:0000256" key="7">
    <source>
        <dbReference type="HAMAP-Rule" id="MF_02016"/>
    </source>
</evidence>
<dbReference type="CDD" id="cd13403">
    <property type="entry name" value="MLTF-like"/>
    <property type="match status" value="1"/>
</dbReference>
<comment type="domain">
    <text evidence="7">The N-terminal domain does not have lytic activity and probably modulates enzymatic activity. The C-terminal domain is the catalytic active domain.</text>
</comment>
<dbReference type="Pfam" id="PF00497">
    <property type="entry name" value="SBP_bac_3"/>
    <property type="match status" value="1"/>
</dbReference>
<dbReference type="PANTHER" id="PTHR35936">
    <property type="entry name" value="MEMBRANE-BOUND LYTIC MUREIN TRANSGLYCOSYLASE F"/>
    <property type="match status" value="1"/>
</dbReference>
<dbReference type="InterPro" id="IPR008258">
    <property type="entry name" value="Transglycosylase_SLT_dom_1"/>
</dbReference>
<protein>
    <recommendedName>
        <fullName evidence="7">Membrane-bound lytic murein transglycosylase F</fullName>
        <ecNumber evidence="7">4.2.2.n1</ecNumber>
    </recommendedName>
    <alternativeName>
        <fullName evidence="7">Murein lyase F</fullName>
    </alternativeName>
</protein>
<comment type="caution">
    <text evidence="10">The sequence shown here is derived from an EMBL/GenBank/DDBJ whole genome shotgun (WGS) entry which is preliminary data.</text>
</comment>
<dbReference type="SMART" id="SM00062">
    <property type="entry name" value="PBPb"/>
    <property type="match status" value="1"/>
</dbReference>
<dbReference type="Pfam" id="PF01464">
    <property type="entry name" value="SLT"/>
    <property type="match status" value="1"/>
</dbReference>
<dbReference type="Proteomes" id="UP000439994">
    <property type="component" value="Unassembled WGS sequence"/>
</dbReference>
<keyword evidence="11" id="KW-1185">Reference proteome</keyword>
<dbReference type="EC" id="4.2.2.n1" evidence="7"/>
<keyword evidence="5 7" id="KW-0456">Lyase</keyword>
<keyword evidence="8" id="KW-0175">Coiled coil</keyword>
<comment type="similarity">
    <text evidence="1">Belongs to the bacterial solute-binding protein 3 family.</text>
</comment>
<keyword evidence="2 7" id="KW-0732">Signal</keyword>
<feature type="signal peptide" evidence="7">
    <location>
        <begin position="1"/>
        <end position="33"/>
    </location>
</feature>
<reference evidence="10 11" key="1">
    <citation type="submission" date="2019-11" db="EMBL/GenBank/DDBJ databases">
        <title>P. haliotis isolates from Z. marina roots.</title>
        <authorList>
            <person name="Cohen M."/>
            <person name="Jospin G."/>
            <person name="Eisen J.A."/>
            <person name="Coil D.A."/>
        </authorList>
    </citation>
    <scope>NUCLEOTIDE SEQUENCE [LARGE SCALE GENOMIC DNA]</scope>
    <source>
        <strain evidence="10 11">UCD-MCMsp1aY</strain>
    </source>
</reference>
<dbReference type="CDD" id="cd01009">
    <property type="entry name" value="PBP2_YfhD_N"/>
    <property type="match status" value="1"/>
</dbReference>
<feature type="coiled-coil region" evidence="8">
    <location>
        <begin position="457"/>
        <end position="488"/>
    </location>
</feature>
<evidence type="ECO:0000256" key="2">
    <source>
        <dbReference type="ARBA" id="ARBA00022729"/>
    </source>
</evidence>
<evidence type="ECO:0000256" key="6">
    <source>
        <dbReference type="ARBA" id="ARBA00023316"/>
    </source>
</evidence>
<dbReference type="PROSITE" id="PS51257">
    <property type="entry name" value="PROKAR_LIPOPROTEIN"/>
    <property type="match status" value="1"/>
</dbReference>
<dbReference type="SUPFAM" id="SSF53955">
    <property type="entry name" value="Lysozyme-like"/>
    <property type="match status" value="1"/>
</dbReference>
<dbReference type="AlphaFoldDB" id="A0A6N8FCF6"/>
<dbReference type="PANTHER" id="PTHR35936:SF32">
    <property type="entry name" value="MEMBRANE-BOUND LYTIC MUREIN TRANSGLYCOSYLASE F"/>
    <property type="match status" value="1"/>
</dbReference>
<proteinExistence type="inferred from homology"/>
<keyword evidence="3 7" id="KW-0472">Membrane</keyword>
<comment type="subcellular location">
    <subcellularLocation>
        <location evidence="7">Cell outer membrane</location>
        <topology evidence="7">Peripheral membrane protein</topology>
    </subcellularLocation>
    <text evidence="7">Attached to the inner leaflet of the outer membrane.</text>
</comment>
<evidence type="ECO:0000256" key="5">
    <source>
        <dbReference type="ARBA" id="ARBA00023239"/>
    </source>
</evidence>
<organism evidence="10 11">
    <name type="scientific">Psychrosphaera haliotis</name>
    <dbReference type="NCBI Taxonomy" id="555083"/>
    <lineage>
        <taxon>Bacteria</taxon>
        <taxon>Pseudomonadati</taxon>
        <taxon>Pseudomonadota</taxon>
        <taxon>Gammaproteobacteria</taxon>
        <taxon>Alteromonadales</taxon>
        <taxon>Pseudoalteromonadaceae</taxon>
        <taxon>Psychrosphaera</taxon>
    </lineage>
</organism>
<evidence type="ECO:0000256" key="3">
    <source>
        <dbReference type="ARBA" id="ARBA00023136"/>
    </source>
</evidence>
<comment type="similarity">
    <text evidence="7">In the C-terminal section; belongs to the transglycosylase Slt family.</text>
</comment>
<comment type="caution">
    <text evidence="7">Lacks conserved residue(s) required for the propagation of feature annotation.</text>
</comment>
<evidence type="ECO:0000256" key="4">
    <source>
        <dbReference type="ARBA" id="ARBA00023237"/>
    </source>
</evidence>
<accession>A0A6N8FCF6</accession>
<feature type="region of interest" description="LT domain" evidence="7">
    <location>
        <begin position="273"/>
        <end position="488"/>
    </location>
</feature>
<dbReference type="GO" id="GO:0009279">
    <property type="term" value="C:cell outer membrane"/>
    <property type="evidence" value="ECO:0007669"/>
    <property type="project" value="UniProtKB-SubCell"/>
</dbReference>
<keyword evidence="4 7" id="KW-0998">Cell outer membrane</keyword>
<feature type="active site" evidence="7">
    <location>
        <position position="317"/>
    </location>
</feature>
<evidence type="ECO:0000256" key="8">
    <source>
        <dbReference type="SAM" id="Coils"/>
    </source>
</evidence>
<dbReference type="OrthoDB" id="9815002at2"/>
<dbReference type="InterPro" id="IPR023703">
    <property type="entry name" value="MltF"/>
</dbReference>
<sequence length="488" mass="56133" precursor="true">MPIHLKKHTSSTTIKHCFSLLCFALLFLISACSDNFSSSKLQGIKKENVLKVGILFDPASYYIDASGAAGFEYELVQKFGEYLDVKIELVPSYNSAELLPKLKNGQVDIVVGGTASLSNSNKEFRLSPPYYFIDQKLVFKQGRERPKSFDELIDPITVGFGTDHIDAIKEATQNFPQVKVDVVNNTDPTELLEALMAEDFAFTIADSHRLALMRRYYPDISVAFTIKQDVPLNWLLPQNDDDSLFATLIEFFGEIHQSGELTVLEDKYFGHVETFNYVDTRLFIRAIEDVLPKYKPWFEEYSGDLDWRLIAAQSYQESHWNPRAKSPTGVRGIMMLTQPTAKQMGVKSRLHAESNIRGGAQYLNLLMQRIPKRISESDRPWFALAAYNLGWGHVQDGRRITEQFDGDPDKWVDVKQHLPKLRQKKYYKTTRYGFARGDEAVTYVSNIRRYYDTLNWIEDQAIQKELIEKNIEQQKEQANEELDENINQ</sequence>
<keyword evidence="6 7" id="KW-0961">Cell wall biogenesis/degradation</keyword>
<comment type="function">
    <text evidence="7">Murein-degrading enzyme that degrades murein glycan strands and insoluble, high-molecular weight murein sacculi, with the concomitant formation of a 1,6-anhydromuramoyl product. Lytic transglycosylases (LTs) play an integral role in the metabolism of the peptidoglycan (PG) sacculus. Their lytic action creates space within the PG sacculus to allow for its expansion as well as for the insertion of various structures such as secretion systems and flagella.</text>
</comment>
<comment type="catalytic activity">
    <reaction evidence="7">
        <text>Exolytic cleavage of the (1-&gt;4)-beta-glycosidic linkage between N-acetylmuramic acid (MurNAc) and N-acetylglucosamine (GlcNAc) residues in peptidoglycan, from either the reducing or the non-reducing ends of the peptidoglycan chains, with concomitant formation of a 1,6-anhydrobond in the MurNAc residue.</text>
        <dbReference type="EC" id="4.2.2.n1"/>
    </reaction>
</comment>
<gene>
    <name evidence="7 10" type="primary">mltF</name>
    <name evidence="10" type="ORF">GNP35_08015</name>
</gene>
<evidence type="ECO:0000256" key="1">
    <source>
        <dbReference type="ARBA" id="ARBA00010333"/>
    </source>
</evidence>
<dbReference type="GO" id="GO:0016998">
    <property type="term" value="P:cell wall macromolecule catabolic process"/>
    <property type="evidence" value="ECO:0007669"/>
    <property type="project" value="UniProtKB-UniRule"/>
</dbReference>
<dbReference type="InterPro" id="IPR001638">
    <property type="entry name" value="Solute-binding_3/MltF_N"/>
</dbReference>
<feature type="chain" id="PRO_5027189568" description="Membrane-bound lytic murein transglycosylase F" evidence="7">
    <location>
        <begin position="34"/>
        <end position="488"/>
    </location>
</feature>
<dbReference type="GO" id="GO:0071555">
    <property type="term" value="P:cell wall organization"/>
    <property type="evidence" value="ECO:0007669"/>
    <property type="project" value="UniProtKB-KW"/>
</dbReference>
<dbReference type="NCBIfam" id="NF008112">
    <property type="entry name" value="PRK10859.1"/>
    <property type="match status" value="1"/>
</dbReference>
<evidence type="ECO:0000259" key="9">
    <source>
        <dbReference type="SMART" id="SM00062"/>
    </source>
</evidence>
<evidence type="ECO:0000313" key="11">
    <source>
        <dbReference type="Proteomes" id="UP000439994"/>
    </source>
</evidence>